<evidence type="ECO:0000313" key="6">
    <source>
        <dbReference type="Proteomes" id="UP000184485"/>
    </source>
</evidence>
<evidence type="ECO:0000256" key="3">
    <source>
        <dbReference type="ARBA" id="ARBA00022840"/>
    </source>
</evidence>
<dbReference type="PROSITE" id="PS50893">
    <property type="entry name" value="ABC_TRANSPORTER_2"/>
    <property type="match status" value="2"/>
</dbReference>
<dbReference type="GO" id="GO:0016887">
    <property type="term" value="F:ATP hydrolysis activity"/>
    <property type="evidence" value="ECO:0007669"/>
    <property type="project" value="InterPro"/>
</dbReference>
<evidence type="ECO:0000313" key="5">
    <source>
        <dbReference type="EMBL" id="SHG25660.1"/>
    </source>
</evidence>
<dbReference type="PANTHER" id="PTHR43790">
    <property type="entry name" value="CARBOHYDRATE TRANSPORT ATP-BINDING PROTEIN MG119-RELATED"/>
    <property type="match status" value="1"/>
</dbReference>
<dbReference type="Proteomes" id="UP000184485">
    <property type="component" value="Unassembled WGS sequence"/>
</dbReference>
<dbReference type="GO" id="GO:0005524">
    <property type="term" value="F:ATP binding"/>
    <property type="evidence" value="ECO:0007669"/>
    <property type="project" value="UniProtKB-KW"/>
</dbReference>
<dbReference type="RefSeq" id="WP_084527580.1">
    <property type="nucleotide sequence ID" value="NZ_FQUP01000004.1"/>
</dbReference>
<evidence type="ECO:0000256" key="2">
    <source>
        <dbReference type="ARBA" id="ARBA00022741"/>
    </source>
</evidence>
<reference evidence="5 6" key="1">
    <citation type="submission" date="2016-11" db="EMBL/GenBank/DDBJ databases">
        <authorList>
            <person name="Jaros S."/>
            <person name="Januszkiewicz K."/>
            <person name="Wedrychowicz H."/>
        </authorList>
    </citation>
    <scope>NUCLEOTIDE SEQUENCE [LARGE SCALE GENOMIC DNA]</scope>
    <source>
        <strain evidence="5 6">DSM 19436</strain>
    </source>
</reference>
<keyword evidence="3 5" id="KW-0067">ATP-binding</keyword>
<keyword evidence="5" id="KW-0762">Sugar transport</keyword>
<evidence type="ECO:0000259" key="4">
    <source>
        <dbReference type="PROSITE" id="PS50893"/>
    </source>
</evidence>
<dbReference type="SMART" id="SM00382">
    <property type="entry name" value="AAA"/>
    <property type="match status" value="1"/>
</dbReference>
<feature type="domain" description="ABC transporter" evidence="4">
    <location>
        <begin position="257"/>
        <end position="494"/>
    </location>
</feature>
<dbReference type="STRING" id="1122133.SAMN02745157_3832"/>
<dbReference type="CDD" id="cd03216">
    <property type="entry name" value="ABC_Carb_Monos_I"/>
    <property type="match status" value="1"/>
</dbReference>
<name>A0A1M5ICN4_9HYPH</name>
<dbReference type="PROSITE" id="PS00211">
    <property type="entry name" value="ABC_TRANSPORTER_1"/>
    <property type="match status" value="1"/>
</dbReference>
<dbReference type="Pfam" id="PF00005">
    <property type="entry name" value="ABC_tran"/>
    <property type="match status" value="2"/>
</dbReference>
<feature type="domain" description="ABC transporter" evidence="4">
    <location>
        <begin position="9"/>
        <end position="244"/>
    </location>
</feature>
<dbReference type="InterPro" id="IPR003593">
    <property type="entry name" value="AAA+_ATPase"/>
</dbReference>
<keyword evidence="2" id="KW-0547">Nucleotide-binding</keyword>
<dbReference type="InterPro" id="IPR017871">
    <property type="entry name" value="ABC_transporter-like_CS"/>
</dbReference>
<dbReference type="SUPFAM" id="SSF52540">
    <property type="entry name" value="P-loop containing nucleoside triphosphate hydrolases"/>
    <property type="match status" value="2"/>
</dbReference>
<dbReference type="AlphaFoldDB" id="A0A1M5ICN4"/>
<dbReference type="InterPro" id="IPR003439">
    <property type="entry name" value="ABC_transporter-like_ATP-bd"/>
</dbReference>
<keyword evidence="5" id="KW-0813">Transport</keyword>
<accession>A0A1M5ICN4</accession>
<dbReference type="EMBL" id="FQUP01000004">
    <property type="protein sequence ID" value="SHG25660.1"/>
    <property type="molecule type" value="Genomic_DNA"/>
</dbReference>
<dbReference type="PANTHER" id="PTHR43790:SF4">
    <property type="entry name" value="GUANOSINE IMPORT ATP-BINDING PROTEIN NUPO"/>
    <property type="match status" value="1"/>
</dbReference>
<gene>
    <name evidence="5" type="ORF">SAMN02745157_3832</name>
</gene>
<keyword evidence="6" id="KW-1185">Reference proteome</keyword>
<dbReference type="Gene3D" id="3.40.50.300">
    <property type="entry name" value="P-loop containing nucleotide triphosphate hydrolases"/>
    <property type="match status" value="2"/>
</dbReference>
<evidence type="ECO:0000256" key="1">
    <source>
        <dbReference type="ARBA" id="ARBA00005417"/>
    </source>
</evidence>
<sequence>MIMDREPLVRFEHLTRRFGELAAVSDVSLDIRAGEVLALLGENGAGKSTLMKLLYGIHPPSAGRILLDGRESPIRGPADAMRNGIGMVFQHFSLLPALSVRDNLLAAWPATPAYIGRRSKRAARVLDRLSVIAPDIDPERRVDTLSVGEQQLVELCKVVNLEARVVILDEPTSVLTPAEAQRLYDFVLRLAAEGRAVVLITHKLADVEACADRIAVMRGGMLVADFAKGERTTAETVALMMGRPAATAEPAPDRFAGRPARLVLREITASAAGHVLKGISLEIAGGEVLGIAGVAGNGQTLLAEVVAGVEAPSGGDVLLDGESIARRGDEPHATPIGYIPEQPRDNAVVETMDLSANLRLRALAAGEADGAYDVAALIRRFNIAPSEPTRRAGTLSGGNLQKLVAARELGVPRPAVLACYPTMGLDLGAVGTVYEAMFAQAAAGAAVLWISEDLDDLLARAHRIAVMRGGAIVALVENDGTLTRDRLGAFMTGAPAEAAA</sequence>
<protein>
    <submittedName>
        <fullName evidence="5">Simple sugar transport system ATP-binding protein</fullName>
    </submittedName>
</protein>
<comment type="similarity">
    <text evidence="1">Belongs to the ABC transporter superfamily.</text>
</comment>
<dbReference type="OrthoDB" id="9805029at2"/>
<proteinExistence type="inferred from homology"/>
<dbReference type="InterPro" id="IPR027417">
    <property type="entry name" value="P-loop_NTPase"/>
</dbReference>
<dbReference type="InterPro" id="IPR050107">
    <property type="entry name" value="ABC_carbohydrate_import_ATPase"/>
</dbReference>
<organism evidence="5 6">
    <name type="scientific">Kaistia soli DSM 19436</name>
    <dbReference type="NCBI Taxonomy" id="1122133"/>
    <lineage>
        <taxon>Bacteria</taxon>
        <taxon>Pseudomonadati</taxon>
        <taxon>Pseudomonadota</taxon>
        <taxon>Alphaproteobacteria</taxon>
        <taxon>Hyphomicrobiales</taxon>
        <taxon>Kaistiaceae</taxon>
        <taxon>Kaistia</taxon>
    </lineage>
</organism>